<dbReference type="PROSITE" id="PS51257">
    <property type="entry name" value="PROKAR_LIPOPROTEIN"/>
    <property type="match status" value="1"/>
</dbReference>
<accession>A0A850LGU6</accession>
<dbReference type="AlphaFoldDB" id="A0A850LGU6"/>
<feature type="chain" id="PRO_5032998433" evidence="1">
    <location>
        <begin position="25"/>
        <end position="147"/>
    </location>
</feature>
<proteinExistence type="predicted"/>
<dbReference type="SMART" id="SM00318">
    <property type="entry name" value="SNc"/>
    <property type="match status" value="1"/>
</dbReference>
<keyword evidence="1" id="KW-0732">Signal</keyword>
<evidence type="ECO:0000256" key="1">
    <source>
        <dbReference type="SAM" id="SignalP"/>
    </source>
</evidence>
<evidence type="ECO:0000259" key="2">
    <source>
        <dbReference type="PROSITE" id="PS50830"/>
    </source>
</evidence>
<dbReference type="EMBL" id="JABXIY010000026">
    <property type="protein sequence ID" value="NVK97294.1"/>
    <property type="molecule type" value="Genomic_DNA"/>
</dbReference>
<dbReference type="InterPro" id="IPR016071">
    <property type="entry name" value="Staphylococal_nuclease_OB-fold"/>
</dbReference>
<protein>
    <submittedName>
        <fullName evidence="3">Thermonuclease family protein</fullName>
    </submittedName>
</protein>
<dbReference type="Gene3D" id="2.40.50.90">
    <property type="match status" value="1"/>
</dbReference>
<name>A0A850LGU6_9RHOB</name>
<sequence length="147" mass="15963">MIRAALVAAVVLGGCTPLPPTAVAYVPTRANAVCAITEVVDGDTLRLSCTEGRGGTVRLVGFDTPETYRPGCAAEKARGEMAKRFLEAHLRQARVIRPDYQGKDKYKRLLVRFEVDGTNLAKTMVDARLAVPYAGGKRIDWCRKLAA</sequence>
<comment type="caution">
    <text evidence="3">The sequence shown here is derived from an EMBL/GenBank/DDBJ whole genome shotgun (WGS) entry which is preliminary data.</text>
</comment>
<dbReference type="SUPFAM" id="SSF50199">
    <property type="entry name" value="Staphylococcal nuclease"/>
    <property type="match status" value="1"/>
</dbReference>
<dbReference type="InterPro" id="IPR035437">
    <property type="entry name" value="SNase_OB-fold_sf"/>
</dbReference>
<feature type="domain" description="TNase-like" evidence="2">
    <location>
        <begin position="30"/>
        <end position="130"/>
    </location>
</feature>
<reference evidence="3 4" key="1">
    <citation type="journal article" date="2020" name="Proc. Natl. Acad. Sci. U.S.A.">
        <title>Ecological drivers of bacterial community assembly in synthetic phycospheres.</title>
        <authorList>
            <person name="Fu H."/>
            <person name="Uchimiya M."/>
            <person name="Gore J."/>
            <person name="Moran M.A."/>
        </authorList>
    </citation>
    <scope>NUCLEOTIDE SEQUENCE [LARGE SCALE GENOMIC DNA]</scope>
    <source>
        <strain evidence="3">HF-Din03</strain>
    </source>
</reference>
<dbReference type="Proteomes" id="UP000565723">
    <property type="component" value="Unassembled WGS sequence"/>
</dbReference>
<gene>
    <name evidence="3" type="ORF">HW564_10225</name>
</gene>
<feature type="signal peptide" evidence="1">
    <location>
        <begin position="1"/>
        <end position="24"/>
    </location>
</feature>
<organism evidence="3 4">
    <name type="scientific">Ruegeria pomeroyi</name>
    <dbReference type="NCBI Taxonomy" id="89184"/>
    <lineage>
        <taxon>Bacteria</taxon>
        <taxon>Pseudomonadati</taxon>
        <taxon>Pseudomonadota</taxon>
        <taxon>Alphaproteobacteria</taxon>
        <taxon>Rhodobacterales</taxon>
        <taxon>Roseobacteraceae</taxon>
        <taxon>Ruegeria</taxon>
    </lineage>
</organism>
<dbReference type="PROSITE" id="PS50830">
    <property type="entry name" value="TNASE_3"/>
    <property type="match status" value="1"/>
</dbReference>
<dbReference type="RefSeq" id="WP_011048554.1">
    <property type="nucleotide sequence ID" value="NZ_CP076685.1"/>
</dbReference>
<dbReference type="Pfam" id="PF00565">
    <property type="entry name" value="SNase"/>
    <property type="match status" value="1"/>
</dbReference>
<evidence type="ECO:0000313" key="4">
    <source>
        <dbReference type="Proteomes" id="UP000565723"/>
    </source>
</evidence>
<evidence type="ECO:0000313" key="3">
    <source>
        <dbReference type="EMBL" id="NVK97294.1"/>
    </source>
</evidence>